<name>A0A511D4B2_9PSEU</name>
<dbReference type="RefSeq" id="WP_147201153.1">
    <property type="nucleotide sequence ID" value="NZ_AUII01000012.1"/>
</dbReference>
<gene>
    <name evidence="2" type="ORF">PA7_31500</name>
</gene>
<proteinExistence type="predicted"/>
<dbReference type="STRING" id="1123024.GCA_000423625_02844"/>
<evidence type="ECO:0000256" key="1">
    <source>
        <dbReference type="SAM" id="MobiDB-lite"/>
    </source>
</evidence>
<organism evidence="2 3">
    <name type="scientific">Pseudonocardia asaccharolytica DSM 44247 = NBRC 16224</name>
    <dbReference type="NCBI Taxonomy" id="1123024"/>
    <lineage>
        <taxon>Bacteria</taxon>
        <taxon>Bacillati</taxon>
        <taxon>Actinomycetota</taxon>
        <taxon>Actinomycetes</taxon>
        <taxon>Pseudonocardiales</taxon>
        <taxon>Pseudonocardiaceae</taxon>
        <taxon>Pseudonocardia</taxon>
    </lineage>
</organism>
<dbReference type="Proteomes" id="UP000321328">
    <property type="component" value="Unassembled WGS sequence"/>
</dbReference>
<feature type="compositionally biased region" description="Polar residues" evidence="1">
    <location>
        <begin position="168"/>
        <end position="187"/>
    </location>
</feature>
<sequence length="405" mass="44007">MARSHARLKMAMFSEDRDADLGSLTTEAKLLYVVILTEPALNQAGVVVLRAGVWADEASLDQARFDAAFAELQQRRFIVVDERTSELLVRSFIRNDGVADQPNVLKGALSQALQVRSRVIQRALAVELRRLPPKQEDRVGKHGRLIVYPDPHACAAELDPEASREPSENPSGNPSAKGSEDPSGNPTDRSDMSDSGTLRGTLPGTLRRTPGGRGRGRGEPSVTEYSSGHHARPRTPARNPINELAGTAHSPTAHRLVQAYAATCRRRPPTKIASQLAVEVDALLREDWPEPDIAAALTAWGAKGLGPGALQAVAHEIANTPQDGQHLRAVPTPKPGPDDPLTDEQVDDIVGPESPPYPPAEVSDRGIAACNEWARDAIPRWREQRRDRARVILRRRAAYRAAAGQ</sequence>
<dbReference type="AlphaFoldDB" id="A0A511D4B2"/>
<feature type="compositionally biased region" description="Low complexity" evidence="1">
    <location>
        <begin position="196"/>
        <end position="209"/>
    </location>
</feature>
<comment type="caution">
    <text evidence="2">The sequence shown here is derived from an EMBL/GenBank/DDBJ whole genome shotgun (WGS) entry which is preliminary data.</text>
</comment>
<protein>
    <submittedName>
        <fullName evidence="2">Uncharacterized protein</fullName>
    </submittedName>
</protein>
<evidence type="ECO:0000313" key="3">
    <source>
        <dbReference type="Proteomes" id="UP000321328"/>
    </source>
</evidence>
<dbReference type="EMBL" id="BJVI01000035">
    <property type="protein sequence ID" value="GEL19313.1"/>
    <property type="molecule type" value="Genomic_DNA"/>
</dbReference>
<evidence type="ECO:0000313" key="2">
    <source>
        <dbReference type="EMBL" id="GEL19313.1"/>
    </source>
</evidence>
<accession>A0A511D4B2</accession>
<feature type="region of interest" description="Disordered" evidence="1">
    <location>
        <begin position="321"/>
        <end position="364"/>
    </location>
</feature>
<keyword evidence="3" id="KW-1185">Reference proteome</keyword>
<reference evidence="2 3" key="1">
    <citation type="submission" date="2019-07" db="EMBL/GenBank/DDBJ databases">
        <title>Whole genome shotgun sequence of Pseudonocardia asaccharolytica NBRC 16224.</title>
        <authorList>
            <person name="Hosoyama A."/>
            <person name="Uohara A."/>
            <person name="Ohji S."/>
            <person name="Ichikawa N."/>
        </authorList>
    </citation>
    <scope>NUCLEOTIDE SEQUENCE [LARGE SCALE GENOMIC DNA]</scope>
    <source>
        <strain evidence="2 3">NBRC 16224</strain>
    </source>
</reference>
<dbReference type="OrthoDB" id="3667154at2"/>
<feature type="region of interest" description="Disordered" evidence="1">
    <location>
        <begin position="158"/>
        <end position="250"/>
    </location>
</feature>